<comment type="caution">
    <text evidence="1">The sequence shown here is derived from an EMBL/GenBank/DDBJ whole genome shotgun (WGS) entry which is preliminary data.</text>
</comment>
<name>A0ACB8UJV7_9APHY</name>
<sequence length="384" mass="42751">MCPTHKLNAAILGGRTPQYLNNNANSAYQGPAKNKPSLCISQGINKKENSCASLKSRANSRHTRSGSQTQKCAASRAARPPRWRRHMERVDEVPTLAEQGESWDPVRKQRKSTGVAPISQSPSTRIERGNISGYDFHTNERAIYTRGWTAPVLGKRKRQDNPPPISVVKRARKSSAILGLKSCPKSAAQQHLDEARSQLLDAMKGTYNYLNEYKHRAIHHRLSRMAPVPQVSSLDKVCLPLDLKGATTILASQLWTATTKHTRPLAVPKPLPLYRGRLDKILDEIARRAVRRAMRLETPPTSRSSPHNRPQDSGGPEPATRNRALFQQRFSGRPVVAGGASVGFVPTSIIYAYRPQLSSLQLSSLASQRYRKPRLAHSRPLARR</sequence>
<evidence type="ECO:0000313" key="2">
    <source>
        <dbReference type="Proteomes" id="UP001055072"/>
    </source>
</evidence>
<evidence type="ECO:0000313" key="1">
    <source>
        <dbReference type="EMBL" id="KAI0094678.1"/>
    </source>
</evidence>
<dbReference type="Proteomes" id="UP001055072">
    <property type="component" value="Unassembled WGS sequence"/>
</dbReference>
<reference evidence="1" key="1">
    <citation type="journal article" date="2021" name="Environ. Microbiol.">
        <title>Gene family expansions and transcriptome signatures uncover fungal adaptations to wood decay.</title>
        <authorList>
            <person name="Hage H."/>
            <person name="Miyauchi S."/>
            <person name="Viragh M."/>
            <person name="Drula E."/>
            <person name="Min B."/>
            <person name="Chaduli D."/>
            <person name="Navarro D."/>
            <person name="Favel A."/>
            <person name="Norest M."/>
            <person name="Lesage-Meessen L."/>
            <person name="Balint B."/>
            <person name="Merenyi Z."/>
            <person name="de Eugenio L."/>
            <person name="Morin E."/>
            <person name="Martinez A.T."/>
            <person name="Baldrian P."/>
            <person name="Stursova M."/>
            <person name="Martinez M.J."/>
            <person name="Novotny C."/>
            <person name="Magnuson J.K."/>
            <person name="Spatafora J.W."/>
            <person name="Maurice S."/>
            <person name="Pangilinan J."/>
            <person name="Andreopoulos W."/>
            <person name="LaButti K."/>
            <person name="Hundley H."/>
            <person name="Na H."/>
            <person name="Kuo A."/>
            <person name="Barry K."/>
            <person name="Lipzen A."/>
            <person name="Henrissat B."/>
            <person name="Riley R."/>
            <person name="Ahrendt S."/>
            <person name="Nagy L.G."/>
            <person name="Grigoriev I.V."/>
            <person name="Martin F."/>
            <person name="Rosso M.N."/>
        </authorList>
    </citation>
    <scope>NUCLEOTIDE SEQUENCE</scope>
    <source>
        <strain evidence="1">CBS 384.51</strain>
    </source>
</reference>
<proteinExistence type="predicted"/>
<organism evidence="1 2">
    <name type="scientific">Irpex rosettiformis</name>
    <dbReference type="NCBI Taxonomy" id="378272"/>
    <lineage>
        <taxon>Eukaryota</taxon>
        <taxon>Fungi</taxon>
        <taxon>Dikarya</taxon>
        <taxon>Basidiomycota</taxon>
        <taxon>Agaricomycotina</taxon>
        <taxon>Agaricomycetes</taxon>
        <taxon>Polyporales</taxon>
        <taxon>Irpicaceae</taxon>
        <taxon>Irpex</taxon>
    </lineage>
</organism>
<gene>
    <name evidence="1" type="ORF">BDY19DRAFT_988491</name>
</gene>
<protein>
    <submittedName>
        <fullName evidence="1">Uncharacterized protein</fullName>
    </submittedName>
</protein>
<accession>A0ACB8UJV7</accession>
<dbReference type="EMBL" id="MU274900">
    <property type="protein sequence ID" value="KAI0094678.1"/>
    <property type="molecule type" value="Genomic_DNA"/>
</dbReference>
<keyword evidence="2" id="KW-1185">Reference proteome</keyword>